<keyword evidence="2" id="KW-0645">Protease</keyword>
<dbReference type="SUPFAM" id="SSF49299">
    <property type="entry name" value="PKD domain"/>
    <property type="match status" value="2"/>
</dbReference>
<dbReference type="Proteomes" id="UP001207742">
    <property type="component" value="Unassembled WGS sequence"/>
</dbReference>
<evidence type="ECO:0000256" key="5">
    <source>
        <dbReference type="ARBA" id="ARBA00022801"/>
    </source>
</evidence>
<keyword evidence="4 9" id="KW-0732">Signal</keyword>
<reference evidence="11 12" key="1">
    <citation type="submission" date="2022-10" db="EMBL/GenBank/DDBJ databases">
        <title>Chitinophaga nivalis PC15 sp. nov., isolated from Pyeongchang county, South Korea.</title>
        <authorList>
            <person name="Trinh H.N."/>
        </authorList>
    </citation>
    <scope>NUCLEOTIDE SEQUENCE [LARGE SCALE GENOMIC DNA]</scope>
    <source>
        <strain evidence="11 12">PC14</strain>
    </source>
</reference>
<dbReference type="SMART" id="SM00089">
    <property type="entry name" value="PKD"/>
    <property type="match status" value="2"/>
</dbReference>
<dbReference type="InterPro" id="IPR013783">
    <property type="entry name" value="Ig-like_fold"/>
</dbReference>
<dbReference type="InterPro" id="IPR008754">
    <property type="entry name" value="Peptidase_M43"/>
</dbReference>
<dbReference type="SUPFAM" id="SSF55486">
    <property type="entry name" value="Metalloproteases ('zincins'), catalytic domain"/>
    <property type="match status" value="1"/>
</dbReference>
<evidence type="ECO:0000256" key="9">
    <source>
        <dbReference type="SAM" id="SignalP"/>
    </source>
</evidence>
<keyword evidence="3" id="KW-0479">Metal-binding</keyword>
<keyword evidence="7" id="KW-0482">Metalloprotease</keyword>
<comment type="similarity">
    <text evidence="1">Belongs to the peptidase M43B family.</text>
</comment>
<dbReference type="PANTHER" id="PTHR47466">
    <property type="match status" value="1"/>
</dbReference>
<evidence type="ECO:0000256" key="2">
    <source>
        <dbReference type="ARBA" id="ARBA00022670"/>
    </source>
</evidence>
<keyword evidence="8" id="KW-1015">Disulfide bond</keyword>
<keyword evidence="5" id="KW-0378">Hydrolase</keyword>
<evidence type="ECO:0000313" key="11">
    <source>
        <dbReference type="EMBL" id="MCW3483541.1"/>
    </source>
</evidence>
<dbReference type="EMBL" id="JAPDNS010000001">
    <property type="protein sequence ID" value="MCW3483541.1"/>
    <property type="molecule type" value="Genomic_DNA"/>
</dbReference>
<dbReference type="PANTHER" id="PTHR47466:SF1">
    <property type="entry name" value="METALLOPROTEASE MEP1 (AFU_ORTHOLOGUE AFUA_1G07730)-RELATED"/>
    <property type="match status" value="1"/>
</dbReference>
<proteinExistence type="inferred from homology"/>
<name>A0ABT3IHV3_9BACT</name>
<dbReference type="NCBIfam" id="TIGR04131">
    <property type="entry name" value="Bac_Flav_CTERM"/>
    <property type="match status" value="1"/>
</dbReference>
<keyword evidence="6" id="KW-0862">Zinc</keyword>
<dbReference type="InterPro" id="IPR035986">
    <property type="entry name" value="PKD_dom_sf"/>
</dbReference>
<organism evidence="11 12">
    <name type="scientific">Chitinophaga nivalis</name>
    <dbReference type="NCBI Taxonomy" id="2991709"/>
    <lineage>
        <taxon>Bacteria</taxon>
        <taxon>Pseudomonadati</taxon>
        <taxon>Bacteroidota</taxon>
        <taxon>Chitinophagia</taxon>
        <taxon>Chitinophagales</taxon>
        <taxon>Chitinophagaceae</taxon>
        <taxon>Chitinophaga</taxon>
    </lineage>
</organism>
<dbReference type="Gene3D" id="3.40.390.10">
    <property type="entry name" value="Collagenase (Catalytic Domain)"/>
    <property type="match status" value="1"/>
</dbReference>
<accession>A0ABT3IHV3</accession>
<evidence type="ECO:0000259" key="10">
    <source>
        <dbReference type="SMART" id="SM00089"/>
    </source>
</evidence>
<feature type="domain" description="PKD/Chitinase" evidence="10">
    <location>
        <begin position="429"/>
        <end position="509"/>
    </location>
</feature>
<dbReference type="Pfam" id="PF05572">
    <property type="entry name" value="Peptidase_M43"/>
    <property type="match status" value="1"/>
</dbReference>
<dbReference type="Gene3D" id="2.60.40.10">
    <property type="entry name" value="Immunoglobulins"/>
    <property type="match status" value="1"/>
</dbReference>
<comment type="caution">
    <text evidence="11">The sequence shown here is derived from an EMBL/GenBank/DDBJ whole genome shotgun (WGS) entry which is preliminary data.</text>
</comment>
<evidence type="ECO:0000256" key="1">
    <source>
        <dbReference type="ARBA" id="ARBA00008721"/>
    </source>
</evidence>
<evidence type="ECO:0000256" key="8">
    <source>
        <dbReference type="ARBA" id="ARBA00023157"/>
    </source>
</evidence>
<feature type="domain" description="PKD/Chitinase" evidence="10">
    <location>
        <begin position="340"/>
        <end position="417"/>
    </location>
</feature>
<dbReference type="InterPro" id="IPR024079">
    <property type="entry name" value="MetalloPept_cat_dom_sf"/>
</dbReference>
<sequence length="1204" mass="131532">MHEPVLSKANLLLFLCLLFSFFANAQEGGPLTVRPCGADAFRQVWRKDAAFLQREEAINKTILQQYYQKAPGAAAAPAAVVLPVVFHIINEDPAAFPDPDVLKALQRMNEAFGATGAFTGGRTDTRIQFCLAKTAPDGSKTTGIVRTHSYLSDFDVDMEGSALTALGKWDGSRYINIWVVTDIKSEYMQGFECGKWSRMKMGGYASAGGDIVVAGLDVGLLAHEMGHYLSLAHTFAAGDCKNDDCLTDGDMVCDTPPEKTIAGGYACNVPQNSCSTDTLSGFTIDVPDLPDNIMDYGQGLGCILSFTAGQAQRMHHFITTGLSVMLTGTVCQEPCTGNITAAFSQSKDYPVVGDVVTFSSTGAGEDTYEWLVDDVPKGTGHDLVLSVTQQKNYRITLRVTNTVSNCHAAAYNVLSVTCGVVARFYPDKRKIASRQGIELDSVKFTNRSRNATAWSWLISSSGMAEQVVSTQAQLTYVFKQPGIYKVRLAATDGHCHDTTQPVNIIVDDPVADGAVYVTRVECFEQDKVRISLYFHNFGYHTIPKGTPVSFYDADPRKGNANKLGQPWLLPADLLGKCSSILYTTTATVGRANLDTLVTVFCDAGNVQPFVLPNTPLEESNYNNNIDIRRNFKFEVHLQPADYTLQPQDKLVLKPAVTNGQLQTAVWAASPFLDCTACINTTFTAPYRKDTVTTQLVTGYSQLGCYDTATAKIHVPVVDDYKVTLQQIECAKGDNLHVGFSICNGYTKGNIPARLTVDFYDRNPVDPAAVLLNSGFMTPAQSSNACADYGTTIKATATGDVFAIVNKRGGQHPPETGLNETDAANNTSIKRYQAAALTVYPRDTTVFRKALFPAYYHLTGFTPKTIKWQNDDAYTLSCYQCPAPRAAMRNSAVIGVQLTNPYGCELKDQQLVKIYPPDFTMDITDISCYDNNHVLVKFRICTANGYDSIPEKLPVTFYDGIPGKSNAVPMEYRYYTPVTAGECREFTHILSMPRQQQIGAVINQGTTNVRLPETNYKNNEATANYTPFSVTLNQSLITLPRPAATRLFARVAGSNAATYTWTPQSGLSCITCPSPVAAATSSMQYTVTAANEYYCTDTASVYIQTFISELVAMPNAFTPNGDGQNDVFYIIGRQDISMVKDFTIFNRSGNRVFEVHNTVANDRRFGWNGQINGVPAPIGTYVYFASIALTDGSVRLIKGTVTVVR</sequence>
<evidence type="ECO:0000256" key="4">
    <source>
        <dbReference type="ARBA" id="ARBA00022729"/>
    </source>
</evidence>
<keyword evidence="12" id="KW-1185">Reference proteome</keyword>
<dbReference type="InterPro" id="IPR022409">
    <property type="entry name" value="PKD/Chitinase_dom"/>
</dbReference>
<feature type="chain" id="PRO_5046429037" evidence="9">
    <location>
        <begin position="26"/>
        <end position="1204"/>
    </location>
</feature>
<evidence type="ECO:0000256" key="3">
    <source>
        <dbReference type="ARBA" id="ARBA00022723"/>
    </source>
</evidence>
<evidence type="ECO:0000313" key="12">
    <source>
        <dbReference type="Proteomes" id="UP001207742"/>
    </source>
</evidence>
<dbReference type="InterPro" id="IPR026341">
    <property type="entry name" value="T9SS_type_B"/>
</dbReference>
<evidence type="ECO:0000256" key="7">
    <source>
        <dbReference type="ARBA" id="ARBA00023049"/>
    </source>
</evidence>
<gene>
    <name evidence="11" type="ORF">OL497_06535</name>
</gene>
<feature type="signal peptide" evidence="9">
    <location>
        <begin position="1"/>
        <end position="25"/>
    </location>
</feature>
<evidence type="ECO:0000256" key="6">
    <source>
        <dbReference type="ARBA" id="ARBA00022833"/>
    </source>
</evidence>
<protein>
    <submittedName>
        <fullName evidence="11">Gliding motility-associated C-terminal domain-containing protein</fullName>
    </submittedName>
</protein>
<dbReference type="RefSeq" id="WP_264728984.1">
    <property type="nucleotide sequence ID" value="NZ_JAPDNR010000001.1"/>
</dbReference>
<dbReference type="Pfam" id="PF13585">
    <property type="entry name" value="CHU_C"/>
    <property type="match status" value="1"/>
</dbReference>